<sequence length="72" mass="8219">MITPVDLENLLRFSLTNQVEFLALQFEFISWKGLVLCKYLNLKGITIVFTNFVHLGRMLINTSLLTLGTLTT</sequence>
<dbReference type="EMBL" id="GBRH01257284">
    <property type="protein sequence ID" value="JAD40611.1"/>
    <property type="molecule type" value="Transcribed_RNA"/>
</dbReference>
<dbReference type="AlphaFoldDB" id="A0A0A8ZPB9"/>
<reference evidence="1" key="2">
    <citation type="journal article" date="2015" name="Data Brief">
        <title>Shoot transcriptome of the giant reed, Arundo donax.</title>
        <authorList>
            <person name="Barrero R.A."/>
            <person name="Guerrero F.D."/>
            <person name="Moolhuijzen P."/>
            <person name="Goolsby J.A."/>
            <person name="Tidwell J."/>
            <person name="Bellgard S.E."/>
            <person name="Bellgard M.I."/>
        </authorList>
    </citation>
    <scope>NUCLEOTIDE SEQUENCE</scope>
    <source>
        <tissue evidence="1">Shoot tissue taken approximately 20 cm above the soil surface</tissue>
    </source>
</reference>
<reference evidence="1" key="1">
    <citation type="submission" date="2014-09" db="EMBL/GenBank/DDBJ databases">
        <authorList>
            <person name="Magalhaes I.L.F."/>
            <person name="Oliveira U."/>
            <person name="Santos F.R."/>
            <person name="Vidigal T.H.D.A."/>
            <person name="Brescovit A.D."/>
            <person name="Santos A.J."/>
        </authorList>
    </citation>
    <scope>NUCLEOTIDE SEQUENCE</scope>
    <source>
        <tissue evidence="1">Shoot tissue taken approximately 20 cm above the soil surface</tissue>
    </source>
</reference>
<evidence type="ECO:0000313" key="1">
    <source>
        <dbReference type="EMBL" id="JAD40611.1"/>
    </source>
</evidence>
<protein>
    <submittedName>
        <fullName evidence="1">Uncharacterized protein</fullName>
    </submittedName>
</protein>
<name>A0A0A8ZPB9_ARUDO</name>
<accession>A0A0A8ZPB9</accession>
<proteinExistence type="predicted"/>
<organism evidence="1">
    <name type="scientific">Arundo donax</name>
    <name type="common">Giant reed</name>
    <name type="synonym">Donax arundinaceus</name>
    <dbReference type="NCBI Taxonomy" id="35708"/>
    <lineage>
        <taxon>Eukaryota</taxon>
        <taxon>Viridiplantae</taxon>
        <taxon>Streptophyta</taxon>
        <taxon>Embryophyta</taxon>
        <taxon>Tracheophyta</taxon>
        <taxon>Spermatophyta</taxon>
        <taxon>Magnoliopsida</taxon>
        <taxon>Liliopsida</taxon>
        <taxon>Poales</taxon>
        <taxon>Poaceae</taxon>
        <taxon>PACMAD clade</taxon>
        <taxon>Arundinoideae</taxon>
        <taxon>Arundineae</taxon>
        <taxon>Arundo</taxon>
    </lineage>
</organism>